<dbReference type="EMBL" id="ABOX02000045">
    <property type="protein sequence ID" value="EEF58366.1"/>
    <property type="molecule type" value="Genomic_DNA"/>
</dbReference>
<evidence type="ECO:0000256" key="1">
    <source>
        <dbReference type="SAM" id="SignalP"/>
    </source>
</evidence>
<evidence type="ECO:0008006" key="4">
    <source>
        <dbReference type="Google" id="ProtNLM"/>
    </source>
</evidence>
<keyword evidence="1" id="KW-0732">Signal</keyword>
<protein>
    <recommendedName>
        <fullName evidence="4">Alpha-L-rhamnosidase six-hairpin glycosidase domain-containing protein</fullName>
    </recommendedName>
</protein>
<keyword evidence="3" id="KW-1185">Reference proteome</keyword>
<sequence precursor="true">MRTLRMNVTAPVLSSLLLPLFCLNGMGAESEKLPGLNEAITSRTDVYGDAAMAQPNGPSYEFFAKLIPSLHYVNTDFKHYPIVLSAPNATKKARLISNGSGINVRANTRSWNEIGTPVLFRVGNDEAAYGDFLNRLEGPKYAEGYLPIVEMTYKHGDGRYNQETFASTDPVYAGDAVCLTQFTFAAGESGKGGKGRMVLRIDTREAVKAEMDHLLDDKGQVLVWFDSHWKWEAPRHALVAILQDKEKAVVAVATVPMLAAVASPIAGKGYDAQRSKCVETWQNILAVGMNVEVPEPYVNDAWRSLIIANFSLIKGDRMHYSAGNQYDQLYEQEGSEAALAMMLWGYESDMKRLIVPLLDFTRKGLEFHQAGHKLDDVCRYYWQTRDAEFVNSLRPKWQKEVDRLAGGRAKNGLYPREQYCGDIPTPVISMNSNAKGWRALRDTAALYEALGDKKQAANLRKLAADFHKDIMDAVEKSVDKKQRPMFIPNALMGEEQPYDFIPGSRMGSYWSLMANTFVGSEVFGQNSELETDMVQYMQQHGGLFMGLVRSRPAPSFWVSTANMNPLYGLRYVRTVLRRDEPERALVSFYGMLAAGLSRDTFTCGEGCSIEPVDEWGRQYYCPPNSAGNAFWLQTFRRMLVQDWDLDEDGEPETLRLLFATSKHWLEDGKEIKVERAPTAFGPVSVHVQSKLSQGEVLAEVDLPQRQAPRQTLLRIRVPEGWTVISAQAGAQTLMVDKEGTVDITALKGKTNLRFTVKKS</sequence>
<gene>
    <name evidence="2" type="ORF">Cflav_PD1305</name>
</gene>
<organism evidence="2 3">
    <name type="scientific">Pedosphaera parvula (strain Ellin514)</name>
    <dbReference type="NCBI Taxonomy" id="320771"/>
    <lineage>
        <taxon>Bacteria</taxon>
        <taxon>Pseudomonadati</taxon>
        <taxon>Verrucomicrobiota</taxon>
        <taxon>Pedosphaerae</taxon>
        <taxon>Pedosphaerales</taxon>
        <taxon>Pedosphaeraceae</taxon>
        <taxon>Pedosphaera</taxon>
    </lineage>
</organism>
<dbReference type="Proteomes" id="UP000003688">
    <property type="component" value="Unassembled WGS sequence"/>
</dbReference>
<comment type="caution">
    <text evidence="2">The sequence shown here is derived from an EMBL/GenBank/DDBJ whole genome shotgun (WGS) entry which is preliminary data.</text>
</comment>
<feature type="signal peptide" evidence="1">
    <location>
        <begin position="1"/>
        <end position="27"/>
    </location>
</feature>
<dbReference type="InterPro" id="IPR008928">
    <property type="entry name" value="6-hairpin_glycosidase_sf"/>
</dbReference>
<dbReference type="AlphaFoldDB" id="B9XPB5"/>
<reference evidence="2 3" key="1">
    <citation type="journal article" date="2011" name="J. Bacteriol.">
        <title>Genome sequence of 'Pedosphaera parvula' Ellin514, an aerobic Verrucomicrobial isolate from pasture soil.</title>
        <authorList>
            <person name="Kant R."/>
            <person name="van Passel M.W."/>
            <person name="Sangwan P."/>
            <person name="Palva A."/>
            <person name="Lucas S."/>
            <person name="Copeland A."/>
            <person name="Lapidus A."/>
            <person name="Glavina Del Rio T."/>
            <person name="Dalin E."/>
            <person name="Tice H."/>
            <person name="Bruce D."/>
            <person name="Goodwin L."/>
            <person name="Pitluck S."/>
            <person name="Chertkov O."/>
            <person name="Larimer F.W."/>
            <person name="Land M.L."/>
            <person name="Hauser L."/>
            <person name="Brettin T.S."/>
            <person name="Detter J.C."/>
            <person name="Han S."/>
            <person name="de Vos W.M."/>
            <person name="Janssen P.H."/>
            <person name="Smidt H."/>
        </authorList>
    </citation>
    <scope>NUCLEOTIDE SEQUENCE [LARGE SCALE GENOMIC DNA]</scope>
    <source>
        <strain evidence="2 3">Ellin514</strain>
    </source>
</reference>
<accession>B9XPB5</accession>
<dbReference type="Gene3D" id="1.50.10.10">
    <property type="match status" value="1"/>
</dbReference>
<dbReference type="InterPro" id="IPR012341">
    <property type="entry name" value="6hp_glycosidase-like_sf"/>
</dbReference>
<proteinExistence type="predicted"/>
<evidence type="ECO:0000313" key="2">
    <source>
        <dbReference type="EMBL" id="EEF58366.1"/>
    </source>
</evidence>
<feature type="chain" id="PRO_5002894513" description="Alpha-L-rhamnosidase six-hairpin glycosidase domain-containing protein" evidence="1">
    <location>
        <begin position="28"/>
        <end position="759"/>
    </location>
</feature>
<dbReference type="RefSeq" id="WP_007417651.1">
    <property type="nucleotide sequence ID" value="NZ_ABOX02000045.1"/>
</dbReference>
<dbReference type="SUPFAM" id="SSF48208">
    <property type="entry name" value="Six-hairpin glycosidases"/>
    <property type="match status" value="1"/>
</dbReference>
<dbReference type="GO" id="GO:0005975">
    <property type="term" value="P:carbohydrate metabolic process"/>
    <property type="evidence" value="ECO:0007669"/>
    <property type="project" value="InterPro"/>
</dbReference>
<name>B9XPB5_PEDPL</name>
<evidence type="ECO:0000313" key="3">
    <source>
        <dbReference type="Proteomes" id="UP000003688"/>
    </source>
</evidence>